<dbReference type="RefSeq" id="XP_002776248.1">
    <property type="nucleotide sequence ID" value="XM_002776202.1"/>
</dbReference>
<dbReference type="Proteomes" id="UP000007800">
    <property type="component" value="Unassembled WGS sequence"/>
</dbReference>
<dbReference type="Pfam" id="PF00441">
    <property type="entry name" value="Acyl-CoA_dh_1"/>
    <property type="match status" value="1"/>
</dbReference>
<evidence type="ECO:0000259" key="4">
    <source>
        <dbReference type="Pfam" id="PF00441"/>
    </source>
</evidence>
<dbReference type="PANTHER" id="PTHR43884">
    <property type="entry name" value="ACYL-COA DEHYDROGENASE"/>
    <property type="match status" value="1"/>
</dbReference>
<proteinExistence type="predicted"/>
<dbReference type="SUPFAM" id="SSF47203">
    <property type="entry name" value="Acyl-CoA dehydrogenase C-terminal domain-like"/>
    <property type="match status" value="1"/>
</dbReference>
<dbReference type="GO" id="GO:0005739">
    <property type="term" value="C:mitochondrion"/>
    <property type="evidence" value="ECO:0007669"/>
    <property type="project" value="TreeGrafter"/>
</dbReference>
<dbReference type="AlphaFoldDB" id="C5L5D0"/>
<dbReference type="EMBL" id="GG679256">
    <property type="protein sequence ID" value="EER08064.1"/>
    <property type="molecule type" value="Genomic_DNA"/>
</dbReference>
<dbReference type="InterPro" id="IPR006089">
    <property type="entry name" value="Acyl-CoA_DH_CS"/>
</dbReference>
<accession>C5L5D0</accession>
<protein>
    <submittedName>
        <fullName evidence="5">Acyl-coa dehydrogenase, putative</fullName>
    </submittedName>
</protein>
<evidence type="ECO:0000313" key="6">
    <source>
        <dbReference type="Proteomes" id="UP000007800"/>
    </source>
</evidence>
<dbReference type="PROSITE" id="PS00073">
    <property type="entry name" value="ACYL_COA_DH_2"/>
    <property type="match status" value="1"/>
</dbReference>
<keyword evidence="3" id="KW-0560">Oxidoreductase</keyword>
<evidence type="ECO:0000256" key="3">
    <source>
        <dbReference type="ARBA" id="ARBA00023002"/>
    </source>
</evidence>
<organism evidence="6">
    <name type="scientific">Perkinsus marinus (strain ATCC 50983 / TXsc)</name>
    <dbReference type="NCBI Taxonomy" id="423536"/>
    <lineage>
        <taxon>Eukaryota</taxon>
        <taxon>Sar</taxon>
        <taxon>Alveolata</taxon>
        <taxon>Perkinsozoa</taxon>
        <taxon>Perkinsea</taxon>
        <taxon>Perkinsida</taxon>
        <taxon>Perkinsidae</taxon>
        <taxon>Perkinsus</taxon>
    </lineage>
</organism>
<dbReference type="InterPro" id="IPR009075">
    <property type="entry name" value="AcylCo_DH/oxidase_C"/>
</dbReference>
<dbReference type="PANTHER" id="PTHR43884:SF1">
    <property type="entry name" value="SHORT_BRANCHED CHAIN SPECIFIC ACYL-COA DEHYDROGENASE, MITOCHONDRIAL"/>
    <property type="match status" value="1"/>
</dbReference>
<evidence type="ECO:0000256" key="2">
    <source>
        <dbReference type="ARBA" id="ARBA00022630"/>
    </source>
</evidence>
<reference evidence="5 6" key="1">
    <citation type="submission" date="2008-07" db="EMBL/GenBank/DDBJ databases">
        <authorList>
            <person name="El-Sayed N."/>
            <person name="Caler E."/>
            <person name="Inman J."/>
            <person name="Amedeo P."/>
            <person name="Hass B."/>
            <person name="Wortman J."/>
        </authorList>
    </citation>
    <scope>NUCLEOTIDE SEQUENCE [LARGE SCALE GENOMIC DNA]</scope>
    <source>
        <strain evidence="6">ATCC 50983 / TXsc</strain>
    </source>
</reference>
<feature type="domain" description="Acyl-CoA dehydrogenase/oxidase C-terminal" evidence="4">
    <location>
        <begin position="13"/>
        <end position="77"/>
    </location>
</feature>
<dbReference type="OrthoDB" id="9988775at2759"/>
<comment type="pathway">
    <text evidence="1">Lipid metabolism.</text>
</comment>
<name>C5L5D0_PERM5</name>
<evidence type="ECO:0000313" key="5">
    <source>
        <dbReference type="EMBL" id="EER08064.1"/>
    </source>
</evidence>
<evidence type="ECO:0000256" key="1">
    <source>
        <dbReference type="ARBA" id="ARBA00005189"/>
    </source>
</evidence>
<dbReference type="GeneID" id="9064214"/>
<dbReference type="InParanoid" id="C5L5D0"/>
<dbReference type="InterPro" id="IPR036250">
    <property type="entry name" value="AcylCo_DH-like_C"/>
</dbReference>
<dbReference type="GO" id="GO:0003995">
    <property type="term" value="F:acyl-CoA dehydrogenase activity"/>
    <property type="evidence" value="ECO:0007669"/>
    <property type="project" value="InterPro"/>
</dbReference>
<keyword evidence="2" id="KW-0285">Flavoprotein</keyword>
<dbReference type="Gene3D" id="1.20.140.10">
    <property type="entry name" value="Butyryl-CoA Dehydrogenase, subunit A, domain 3"/>
    <property type="match status" value="1"/>
</dbReference>
<gene>
    <name evidence="5" type="ORF">Pmar_PMAR007171</name>
</gene>
<sequence length="84" mass="9249">MVDQGELSSKDIILECSAAKLKASRVAEEAASKGIEWLGGVGFTQDYPLEKLYRDAKIGQIYEGTSNIQLETIAKEMVKRQGNE</sequence>
<keyword evidence="6" id="KW-1185">Reference proteome</keyword>